<dbReference type="PANTHER" id="PTHR11727:SF7">
    <property type="entry name" value="DIMETHYLADENOSINE TRANSFERASE-RELATED"/>
    <property type="match status" value="1"/>
</dbReference>
<feature type="binding site" evidence="7 8">
    <location>
        <position position="82"/>
    </location>
    <ligand>
        <name>S-adenosyl-L-methionine</name>
        <dbReference type="ChEBI" id="CHEBI:59789"/>
    </ligand>
</feature>
<keyword evidence="6 7" id="KW-0694">RNA-binding</keyword>
<dbReference type="Pfam" id="PF00398">
    <property type="entry name" value="RrnaAD"/>
    <property type="match status" value="1"/>
</dbReference>
<evidence type="ECO:0000313" key="10">
    <source>
        <dbReference type="EMBL" id="OHB04829.1"/>
    </source>
</evidence>
<feature type="binding site" evidence="7 8">
    <location>
        <position position="12"/>
    </location>
    <ligand>
        <name>S-adenosyl-L-methionine</name>
        <dbReference type="ChEBI" id="CHEBI:59789"/>
    </ligand>
</feature>
<comment type="similarity">
    <text evidence="7">Belongs to the class I-like SAM-binding methyltransferase superfamily. rRNA adenine N(6)-methyltransferase family. RsmA subfamily.</text>
</comment>
<feature type="domain" description="Ribosomal RNA adenine methylase transferase N-terminal" evidence="9">
    <location>
        <begin position="17"/>
        <end position="183"/>
    </location>
</feature>
<dbReference type="SUPFAM" id="SSF53335">
    <property type="entry name" value="S-adenosyl-L-methionine-dependent methyltransferases"/>
    <property type="match status" value="1"/>
</dbReference>
<feature type="binding site" evidence="7 8">
    <location>
        <position position="58"/>
    </location>
    <ligand>
        <name>S-adenosyl-L-methionine</name>
        <dbReference type="ChEBI" id="CHEBI:59789"/>
    </ligand>
</feature>
<accession>A0A1G2U5Q6</accession>
<dbReference type="CDD" id="cd02440">
    <property type="entry name" value="AdoMet_MTases"/>
    <property type="match status" value="1"/>
</dbReference>
<evidence type="ECO:0000256" key="2">
    <source>
        <dbReference type="ARBA" id="ARBA00022552"/>
    </source>
</evidence>
<organism evidence="10 11">
    <name type="scientific">Candidatus Zambryskibacteria bacterium RIFCSPLOWO2_01_FULL_45_21</name>
    <dbReference type="NCBI Taxonomy" id="1802761"/>
    <lineage>
        <taxon>Bacteria</taxon>
        <taxon>Candidatus Zambryskiibacteriota</taxon>
    </lineage>
</organism>
<dbReference type="Gene3D" id="3.40.50.150">
    <property type="entry name" value="Vaccinia Virus protein VP39"/>
    <property type="match status" value="1"/>
</dbReference>
<protein>
    <recommendedName>
        <fullName evidence="7">Ribosomal RNA small subunit methyltransferase A</fullName>
        <ecNumber evidence="7">2.1.1.182</ecNumber>
    </recommendedName>
    <alternativeName>
        <fullName evidence="7">16S rRNA (adenine(1518)-N(6)/adenine(1519)-N(6))-dimethyltransferase</fullName>
    </alternativeName>
    <alternativeName>
        <fullName evidence="7">16S rRNA dimethyladenosine transferase</fullName>
    </alternativeName>
    <alternativeName>
        <fullName evidence="7">16S rRNA dimethylase</fullName>
    </alternativeName>
    <alternativeName>
        <fullName evidence="7">S-adenosylmethionine-6-N', N'-adenosyl(rRNA) dimethyltransferase</fullName>
    </alternativeName>
</protein>
<evidence type="ECO:0000256" key="4">
    <source>
        <dbReference type="ARBA" id="ARBA00022679"/>
    </source>
</evidence>
<dbReference type="InterPro" id="IPR023165">
    <property type="entry name" value="rRNA_Ade_diMease-like_C"/>
</dbReference>
<dbReference type="Gene3D" id="1.10.8.100">
    <property type="entry name" value="Ribosomal RNA adenine dimethylase-like, domain 2"/>
    <property type="match status" value="1"/>
</dbReference>
<feature type="binding site" evidence="7 8">
    <location>
        <position position="37"/>
    </location>
    <ligand>
        <name>S-adenosyl-L-methionine</name>
        <dbReference type="ChEBI" id="CHEBI:59789"/>
    </ligand>
</feature>
<evidence type="ECO:0000256" key="5">
    <source>
        <dbReference type="ARBA" id="ARBA00022691"/>
    </source>
</evidence>
<dbReference type="InterPro" id="IPR020598">
    <property type="entry name" value="rRNA_Ade_methylase_Trfase_N"/>
</dbReference>
<dbReference type="HAMAP" id="MF_00607">
    <property type="entry name" value="16SrRNA_methyltr_A"/>
    <property type="match status" value="1"/>
</dbReference>
<keyword evidence="5 7" id="KW-0949">S-adenosyl-L-methionine</keyword>
<dbReference type="EMBL" id="MHWE01000001">
    <property type="protein sequence ID" value="OHB04829.1"/>
    <property type="molecule type" value="Genomic_DNA"/>
</dbReference>
<keyword evidence="3 7" id="KW-0489">Methyltransferase</keyword>
<dbReference type="NCBIfam" id="TIGR00755">
    <property type="entry name" value="ksgA"/>
    <property type="match status" value="1"/>
</dbReference>
<dbReference type="PROSITE" id="PS01131">
    <property type="entry name" value="RRNA_A_DIMETH"/>
    <property type="match status" value="1"/>
</dbReference>
<keyword evidence="4 7" id="KW-0808">Transferase</keyword>
<comment type="catalytic activity">
    <reaction evidence="7">
        <text>adenosine(1518)/adenosine(1519) in 16S rRNA + 4 S-adenosyl-L-methionine = N(6)-dimethyladenosine(1518)/N(6)-dimethyladenosine(1519) in 16S rRNA + 4 S-adenosyl-L-homocysteine + 4 H(+)</text>
        <dbReference type="Rhea" id="RHEA:19609"/>
        <dbReference type="Rhea" id="RHEA-COMP:10232"/>
        <dbReference type="Rhea" id="RHEA-COMP:10233"/>
        <dbReference type="ChEBI" id="CHEBI:15378"/>
        <dbReference type="ChEBI" id="CHEBI:57856"/>
        <dbReference type="ChEBI" id="CHEBI:59789"/>
        <dbReference type="ChEBI" id="CHEBI:74411"/>
        <dbReference type="ChEBI" id="CHEBI:74493"/>
        <dbReference type="EC" id="2.1.1.182"/>
    </reaction>
</comment>
<evidence type="ECO:0000256" key="7">
    <source>
        <dbReference type="HAMAP-Rule" id="MF_00607"/>
    </source>
</evidence>
<dbReference type="GO" id="GO:0052908">
    <property type="term" value="F:16S rRNA (adenine(1518)-N(6)/adenine(1519)-N(6))-dimethyltransferase activity"/>
    <property type="evidence" value="ECO:0007669"/>
    <property type="project" value="UniProtKB-EC"/>
</dbReference>
<evidence type="ECO:0000259" key="9">
    <source>
        <dbReference type="SMART" id="SM00650"/>
    </source>
</evidence>
<dbReference type="InterPro" id="IPR011530">
    <property type="entry name" value="rRNA_adenine_dimethylase"/>
</dbReference>
<dbReference type="PROSITE" id="PS51689">
    <property type="entry name" value="SAM_RNA_A_N6_MT"/>
    <property type="match status" value="1"/>
</dbReference>
<gene>
    <name evidence="7" type="primary">rsmA</name>
    <name evidence="7" type="synonym">ksgA</name>
    <name evidence="10" type="ORF">A3B14_03685</name>
</gene>
<dbReference type="GO" id="GO:0003723">
    <property type="term" value="F:RNA binding"/>
    <property type="evidence" value="ECO:0007669"/>
    <property type="project" value="UniProtKB-UniRule"/>
</dbReference>
<dbReference type="InterPro" id="IPR029063">
    <property type="entry name" value="SAM-dependent_MTases_sf"/>
</dbReference>
<proteinExistence type="inferred from homology"/>
<evidence type="ECO:0000256" key="8">
    <source>
        <dbReference type="PROSITE-ProRule" id="PRU01026"/>
    </source>
</evidence>
<evidence type="ECO:0000313" key="11">
    <source>
        <dbReference type="Proteomes" id="UP000176800"/>
    </source>
</evidence>
<dbReference type="EC" id="2.1.1.182" evidence="7"/>
<dbReference type="PANTHER" id="PTHR11727">
    <property type="entry name" value="DIMETHYLADENOSINE TRANSFERASE"/>
    <property type="match status" value="1"/>
</dbReference>
<dbReference type="GO" id="GO:0005829">
    <property type="term" value="C:cytosol"/>
    <property type="evidence" value="ECO:0007669"/>
    <property type="project" value="TreeGrafter"/>
</dbReference>
<evidence type="ECO:0000256" key="3">
    <source>
        <dbReference type="ARBA" id="ARBA00022603"/>
    </source>
</evidence>
<keyword evidence="1 7" id="KW-0963">Cytoplasm</keyword>
<comment type="function">
    <text evidence="7">Specifically dimethylates two adjacent adenosines (A1518 and A1519) in the loop of a conserved hairpin near the 3'-end of 16S rRNA in the 30S particle. May play a critical role in biogenesis of 30S subunits.</text>
</comment>
<dbReference type="SMART" id="SM00650">
    <property type="entry name" value="rADc"/>
    <property type="match status" value="1"/>
</dbReference>
<keyword evidence="2 7" id="KW-0698">rRNA processing</keyword>
<comment type="subcellular location">
    <subcellularLocation>
        <location evidence="7">Cytoplasm</location>
    </subcellularLocation>
</comment>
<reference evidence="10 11" key="1">
    <citation type="journal article" date="2016" name="Nat. Commun.">
        <title>Thousands of microbial genomes shed light on interconnected biogeochemical processes in an aquifer system.</title>
        <authorList>
            <person name="Anantharaman K."/>
            <person name="Brown C.T."/>
            <person name="Hug L.A."/>
            <person name="Sharon I."/>
            <person name="Castelle C.J."/>
            <person name="Probst A.J."/>
            <person name="Thomas B.C."/>
            <person name="Singh A."/>
            <person name="Wilkins M.J."/>
            <person name="Karaoz U."/>
            <person name="Brodie E.L."/>
            <person name="Williams K.H."/>
            <person name="Hubbard S.S."/>
            <person name="Banfield J.F."/>
        </authorList>
    </citation>
    <scope>NUCLEOTIDE SEQUENCE [LARGE SCALE GENOMIC DNA]</scope>
</reference>
<evidence type="ECO:0000256" key="1">
    <source>
        <dbReference type="ARBA" id="ARBA00022490"/>
    </source>
</evidence>
<feature type="binding site" evidence="7 8">
    <location>
        <position position="10"/>
    </location>
    <ligand>
        <name>S-adenosyl-L-methionine</name>
        <dbReference type="ChEBI" id="CHEBI:59789"/>
    </ligand>
</feature>
<sequence length="260" mass="28566">MQSKKSLGQHWLKDRASLLAMCQAAQVSESDTVLEIGPGTGSLTAFLLKKARKVIAVELDHDLASSLSHKFPTNSLEVIGADILKFDLTRLPAGYKVVANIPYYLTGNLLKMLCESSNPPSKMALLVQKEVAERLAAEPGQMSLLAVSVQLYYEVEIGTVVPARLFSPPPKVDSQIVALARRQKPLFENLDYKLFFRLVKAGFSARRKKLRSSLSAGLRISKDQADGLLNQAGIDGNLRAQNLSLADWNRLALAYSDKQK</sequence>
<dbReference type="InterPro" id="IPR020596">
    <property type="entry name" value="rRNA_Ade_Mease_Trfase_CS"/>
</dbReference>
<dbReference type="InterPro" id="IPR001737">
    <property type="entry name" value="KsgA/Erm"/>
</dbReference>
<name>A0A1G2U5Q6_9BACT</name>
<dbReference type="Proteomes" id="UP000176800">
    <property type="component" value="Unassembled WGS sequence"/>
</dbReference>
<evidence type="ECO:0000256" key="6">
    <source>
        <dbReference type="ARBA" id="ARBA00022884"/>
    </source>
</evidence>
<comment type="caution">
    <text evidence="10">The sequence shown here is derived from an EMBL/GenBank/DDBJ whole genome shotgun (WGS) entry which is preliminary data.</text>
</comment>
<dbReference type="AlphaFoldDB" id="A0A1G2U5Q6"/>
<feature type="binding site" evidence="7 8">
    <location>
        <position position="100"/>
    </location>
    <ligand>
        <name>S-adenosyl-L-methionine</name>
        <dbReference type="ChEBI" id="CHEBI:59789"/>
    </ligand>
</feature>